<evidence type="ECO:0000313" key="1">
    <source>
        <dbReference type="EMBL" id="MFD0869774.1"/>
    </source>
</evidence>
<dbReference type="Proteomes" id="UP001597120">
    <property type="component" value="Unassembled WGS sequence"/>
</dbReference>
<proteinExistence type="predicted"/>
<accession>A0ABW3DB28</accession>
<sequence length="213" mass="24283">MRRKEFSMNEQAEVEQFLNEMTYGCLGTTGEDGWPHVTPVNYVYHQGKIYFHGSRNGQKMKHLKACKQVTFLIAKEYSLIPSYYTDPEMACPATAYFKSVLIKGTAELVEDPVEKAGVLQAFMSKLQPEGGYRPITAEDPEYRPRIKGVAVLAIKIMEMSAKFKFGQNLHEEVRESIITSLNSRKRELDEETARLMRKYCPAHKDNGNDSTEA</sequence>
<reference evidence="2" key="1">
    <citation type="journal article" date="2019" name="Int. J. Syst. Evol. Microbiol.">
        <title>The Global Catalogue of Microorganisms (GCM) 10K type strain sequencing project: providing services to taxonomists for standard genome sequencing and annotation.</title>
        <authorList>
            <consortium name="The Broad Institute Genomics Platform"/>
            <consortium name="The Broad Institute Genome Sequencing Center for Infectious Disease"/>
            <person name="Wu L."/>
            <person name="Ma J."/>
        </authorList>
    </citation>
    <scope>NUCLEOTIDE SEQUENCE [LARGE SCALE GENOMIC DNA]</scope>
    <source>
        <strain evidence="2">CCUG 57263</strain>
    </source>
</reference>
<dbReference type="Gene3D" id="2.30.110.10">
    <property type="entry name" value="Electron Transport, Fmn-binding Protein, Chain A"/>
    <property type="match status" value="1"/>
</dbReference>
<keyword evidence="2" id="KW-1185">Reference proteome</keyword>
<organism evidence="1 2">
    <name type="scientific">Paenibacillus residui</name>
    <dbReference type="NCBI Taxonomy" id="629724"/>
    <lineage>
        <taxon>Bacteria</taxon>
        <taxon>Bacillati</taxon>
        <taxon>Bacillota</taxon>
        <taxon>Bacilli</taxon>
        <taxon>Bacillales</taxon>
        <taxon>Paenibacillaceae</taxon>
        <taxon>Paenibacillus</taxon>
    </lineage>
</organism>
<gene>
    <name evidence="1" type="ORF">ACFQ03_11475</name>
</gene>
<name>A0ABW3DB28_9BACL</name>
<dbReference type="InterPro" id="IPR012349">
    <property type="entry name" value="Split_barrel_FMN-bd"/>
</dbReference>
<dbReference type="EMBL" id="JBHTIU010000035">
    <property type="protein sequence ID" value="MFD0869774.1"/>
    <property type="molecule type" value="Genomic_DNA"/>
</dbReference>
<dbReference type="SUPFAM" id="SSF50475">
    <property type="entry name" value="FMN-binding split barrel"/>
    <property type="match status" value="1"/>
</dbReference>
<dbReference type="InterPro" id="IPR024747">
    <property type="entry name" value="Pyridox_Oxase-rel"/>
</dbReference>
<protein>
    <submittedName>
        <fullName evidence="1">Pyridoxamine 5'-phosphate oxidase family protein</fullName>
    </submittedName>
</protein>
<dbReference type="PANTHER" id="PTHR34071:SF2">
    <property type="entry name" value="FLAVIN-NUCLEOTIDE-BINDING PROTEIN"/>
    <property type="match status" value="1"/>
</dbReference>
<dbReference type="Pfam" id="PF12900">
    <property type="entry name" value="Pyridox_ox_2"/>
    <property type="match status" value="1"/>
</dbReference>
<dbReference type="RefSeq" id="WP_379288240.1">
    <property type="nucleotide sequence ID" value="NZ_JBHTIU010000035.1"/>
</dbReference>
<evidence type="ECO:0000313" key="2">
    <source>
        <dbReference type="Proteomes" id="UP001597120"/>
    </source>
</evidence>
<dbReference type="PANTHER" id="PTHR34071">
    <property type="entry name" value="5-NITROIMIDAZOLE ANTIBIOTICS RESISTANCE PROTEIN, NIMA-FAMILY-RELATED PROTEIN-RELATED"/>
    <property type="match status" value="1"/>
</dbReference>
<comment type="caution">
    <text evidence="1">The sequence shown here is derived from an EMBL/GenBank/DDBJ whole genome shotgun (WGS) entry which is preliminary data.</text>
</comment>